<dbReference type="EMBL" id="PYGF01000013">
    <property type="protein sequence ID" value="PSL01494.1"/>
    <property type="molecule type" value="Genomic_DNA"/>
</dbReference>
<evidence type="ECO:0000313" key="3">
    <source>
        <dbReference type="Proteomes" id="UP000240708"/>
    </source>
</evidence>
<accession>A0A2P8DWC7</accession>
<keyword evidence="1" id="KW-0812">Transmembrane</keyword>
<evidence type="ECO:0000313" key="2">
    <source>
        <dbReference type="EMBL" id="PSL01494.1"/>
    </source>
</evidence>
<comment type="caution">
    <text evidence="2">The sequence shown here is derived from an EMBL/GenBank/DDBJ whole genome shotgun (WGS) entry which is preliminary data.</text>
</comment>
<evidence type="ECO:0000256" key="1">
    <source>
        <dbReference type="SAM" id="Phobius"/>
    </source>
</evidence>
<feature type="transmembrane region" description="Helical" evidence="1">
    <location>
        <begin position="212"/>
        <end position="232"/>
    </location>
</feature>
<dbReference type="Proteomes" id="UP000240708">
    <property type="component" value="Unassembled WGS sequence"/>
</dbReference>
<feature type="transmembrane region" description="Helical" evidence="1">
    <location>
        <begin position="280"/>
        <end position="296"/>
    </location>
</feature>
<feature type="transmembrane region" description="Helical" evidence="1">
    <location>
        <begin position="244"/>
        <end position="260"/>
    </location>
</feature>
<keyword evidence="1" id="KW-0472">Membrane</keyword>
<feature type="transmembrane region" description="Helical" evidence="1">
    <location>
        <begin position="185"/>
        <end position="206"/>
    </location>
</feature>
<dbReference type="AlphaFoldDB" id="A0A2P8DWC7"/>
<name>A0A2P8DWC7_9BACT</name>
<keyword evidence="3" id="KW-1185">Reference proteome</keyword>
<protein>
    <submittedName>
        <fullName evidence="2">Uncharacterized protein</fullName>
    </submittedName>
</protein>
<proteinExistence type="predicted"/>
<feature type="transmembrane region" description="Helical" evidence="1">
    <location>
        <begin position="102"/>
        <end position="125"/>
    </location>
</feature>
<dbReference type="RefSeq" id="WP_106568673.1">
    <property type="nucleotide sequence ID" value="NZ_JAUVYL010000002.1"/>
</dbReference>
<sequence length="400" mass="45221">MKTNFSTLTLDGAISTKSASATKVIPSFIYASVFASFCIAIGLLWDISWHMSVGRDGLFSPPHIAIYLGAVISGIFSGIKVLKISFWGSPEEKQQSIKFWGIFHGSLGAMFCIWGAFAMLTSAPFDDWWHNTYGLDVKILSPPHAVLGLGMIVIQFGALISVIALQNRLGNNLKDRAKNHLHWMYALSSGFLLVMGYTFFSEYFFLSRQHHVLTYQVTMAALPILMVSVAYASPYKWGATKMSIVYTLLMAGMVWVLPLFPAEPKLSPVHNFITRFQPFHFPFILIIPAMVIDLMIGKWKNRNKWFLAAVLSIGFVVSFVPAQWYFAELQMSEIGRGWFFGRYSFPYFANPNSPYRYIFHPDYISQGWDLFKGLGIAVLIGTLTCRLGLSWGNWMKQVKR</sequence>
<keyword evidence="1" id="KW-1133">Transmembrane helix</keyword>
<feature type="transmembrane region" description="Helical" evidence="1">
    <location>
        <begin position="370"/>
        <end position="389"/>
    </location>
</feature>
<dbReference type="OrthoDB" id="919086at2"/>
<feature type="transmembrane region" description="Helical" evidence="1">
    <location>
        <begin position="145"/>
        <end position="165"/>
    </location>
</feature>
<gene>
    <name evidence="2" type="ORF">CLV48_11388</name>
</gene>
<feature type="transmembrane region" description="Helical" evidence="1">
    <location>
        <begin position="305"/>
        <end position="326"/>
    </location>
</feature>
<feature type="transmembrane region" description="Helical" evidence="1">
    <location>
        <begin position="64"/>
        <end position="82"/>
    </location>
</feature>
<organism evidence="2 3">
    <name type="scientific">Cecembia rubra</name>
    <dbReference type="NCBI Taxonomy" id="1485585"/>
    <lineage>
        <taxon>Bacteria</taxon>
        <taxon>Pseudomonadati</taxon>
        <taxon>Bacteroidota</taxon>
        <taxon>Cytophagia</taxon>
        <taxon>Cytophagales</taxon>
        <taxon>Cyclobacteriaceae</taxon>
        <taxon>Cecembia</taxon>
    </lineage>
</organism>
<reference evidence="2 3" key="1">
    <citation type="submission" date="2018-03" db="EMBL/GenBank/DDBJ databases">
        <title>Genomic Encyclopedia of Archaeal and Bacterial Type Strains, Phase II (KMG-II): from individual species to whole genera.</title>
        <authorList>
            <person name="Goeker M."/>
        </authorList>
    </citation>
    <scope>NUCLEOTIDE SEQUENCE [LARGE SCALE GENOMIC DNA]</scope>
    <source>
        <strain evidence="2 3">DSM 28057</strain>
    </source>
</reference>
<feature type="transmembrane region" description="Helical" evidence="1">
    <location>
        <begin position="24"/>
        <end position="44"/>
    </location>
</feature>